<evidence type="ECO:0000313" key="1">
    <source>
        <dbReference type="EMBL" id="MPM52360.1"/>
    </source>
</evidence>
<organism evidence="1">
    <name type="scientific">bioreactor metagenome</name>
    <dbReference type="NCBI Taxonomy" id="1076179"/>
    <lineage>
        <taxon>unclassified sequences</taxon>
        <taxon>metagenomes</taxon>
        <taxon>ecological metagenomes</taxon>
    </lineage>
</organism>
<dbReference type="EMBL" id="VSSQ01013824">
    <property type="protein sequence ID" value="MPM52360.1"/>
    <property type="molecule type" value="Genomic_DNA"/>
</dbReference>
<proteinExistence type="predicted"/>
<accession>A0A645AGN3</accession>
<comment type="caution">
    <text evidence="1">The sequence shown here is derived from an EMBL/GenBank/DDBJ whole genome shotgun (WGS) entry which is preliminary data.</text>
</comment>
<reference evidence="1" key="1">
    <citation type="submission" date="2019-08" db="EMBL/GenBank/DDBJ databases">
        <authorList>
            <person name="Kucharzyk K."/>
            <person name="Murdoch R.W."/>
            <person name="Higgins S."/>
            <person name="Loffler F."/>
        </authorList>
    </citation>
    <scope>NUCLEOTIDE SEQUENCE</scope>
</reference>
<dbReference type="AlphaFoldDB" id="A0A645AGN3"/>
<gene>
    <name evidence="1" type="ORF">SDC9_99119</name>
</gene>
<sequence length="142" mass="15929">MASTLNKQYGELSALEKHRQAIINEKLAAQKGVSTEKMRAYAAELKTSMFGEQLTMTKTDEEKLGQGPKELAKLIASLDKQVEIKQKNYDRLRTEIDADVQSALLKVLNGRKDILVVKKPLVNLTAVDLTEQVCTELKKIKK</sequence>
<name>A0A645AGN3_9ZZZZ</name>
<protein>
    <submittedName>
        <fullName evidence="1">Uncharacterized protein</fullName>
    </submittedName>
</protein>